<evidence type="ECO:0000259" key="7">
    <source>
        <dbReference type="Pfam" id="PF23598"/>
    </source>
</evidence>
<dbReference type="PRINTS" id="PR00364">
    <property type="entry name" value="DISEASERSIST"/>
</dbReference>
<keyword evidence="5" id="KW-0067">ATP-binding</keyword>
<keyword evidence="2" id="KW-0433">Leucine-rich repeat</keyword>
<keyword evidence="4" id="KW-0611">Plant defense</keyword>
<proteinExistence type="inferred from homology"/>
<dbReference type="InParanoid" id="K4C5D7"/>
<sequence>MEIIFNAVGGFFVEVGKNVCKCICPDVEHTASFSSKLENLRKEMEKLSKFRDDIKKSVEGYEKNGYKSKLDVIQWIEDVHKLESEWETMQESMAAANKCTYKCCPKCIIGSEVSTQARIVQDQLFRLIEVRKNFGSNLVVENYQMKEVKFMQRPLIEGQSAATKNLHKILQLLEDNKAQIFWEVFGSRMRSRVRCQGGVGVRVEFRGRQVCIIGVWGAGGVGKTSLVNNLNNELLKNEVSSFKLSFGVVLWVTVPKPPIDIRTIQTEIASRLNLKIDSEGNVKSIASKIYRRLEQEKSFLLILDDVWEPIDLDDVGVPQLDDPSRSKVIITSRSLDVCKQMKIDAEMKVYTLDEDESWKLFIKNAGDHANLEHIQPLAKEIARECDGLPLAVTVIGTSMRGKTRVELWEDALESLRMCEPHNEDVKDKVYKVIEWSFDSLKSQDIELSSKQRSKHVKKKRGDIQNCFLYCSLYPAFIPTDELINCWWAEDCLGEHDTYEEVYNTGITMIETLKDACLLEIHNLDSVKMHDVVRDVSIWIAKSFGVEHNSVFQDGIGVSYSVKRISFVGNKVQRLPDNIMERPETTTLLLQDNNRLLEIPHEFFLAFPALRVLNLSETGITSLPSSINSLYQLHALILKNCHWLTELPPINNLRNLLLLDCENTRLHHLPQGMDKLTNLRLLNLPATDLEGIGREFFLNLSSIEMLNMMESKMVHPSTKFGATSFDEISSLHNLTSLFIRLDSSSIFNREHTWMSRLKRFRIEVGEIPFHVPFNMSTRTICISGSDIFRYGKLSGMLQFASHLYLQSCLGLKKLFVYNNFDGLKSLYIRSCSCSFNPAEEGSGTFDPLPNLEYLNLEYVYRLKSVSDFSQLLGLRFSKLRQLDMSNCSSLTCLFSVGNTFSIPKHLEEITITSCKQLVELFVERSSSQATLVKSDVPKVRKLVLKNLTKLGNLGEQQSMWEHLEVLTLMRCNEIRKLPLSIQTSKNIKLIRGASEWWSQLVWDNDKFKSNLEHCFRPLAI</sequence>
<dbReference type="GO" id="GO:0098542">
    <property type="term" value="P:defense response to other organism"/>
    <property type="evidence" value="ECO:0000318"/>
    <property type="project" value="GO_Central"/>
</dbReference>
<dbReference type="PANTHER" id="PTHR33463">
    <property type="entry name" value="NB-ARC DOMAIN-CONTAINING PROTEIN-RELATED"/>
    <property type="match status" value="1"/>
</dbReference>
<keyword evidence="3" id="KW-0677">Repeat</keyword>
<comment type="similarity">
    <text evidence="1">Belongs to the disease resistance NB-LRR family.</text>
</comment>
<dbReference type="RefSeq" id="XP_019069822.1">
    <property type="nucleotide sequence ID" value="XM_019214277.3"/>
</dbReference>
<name>K4C5D7_SOLLC</name>
<dbReference type="FunFam" id="1.10.8.430:FF:000003">
    <property type="entry name" value="Probable disease resistance protein At5g66910"/>
    <property type="match status" value="1"/>
</dbReference>
<dbReference type="InterPro" id="IPR002182">
    <property type="entry name" value="NB-ARC"/>
</dbReference>
<dbReference type="PhylomeDB" id="K4C5D7"/>
<protein>
    <submittedName>
        <fullName evidence="8">Uncharacterized protein</fullName>
    </submittedName>
</protein>
<evidence type="ECO:0000256" key="5">
    <source>
        <dbReference type="ARBA" id="ARBA00022840"/>
    </source>
</evidence>
<dbReference type="OrthoDB" id="1937853at2759"/>
<dbReference type="Gene3D" id="3.40.50.300">
    <property type="entry name" value="P-loop containing nucleotide triphosphate hydrolases"/>
    <property type="match status" value="1"/>
</dbReference>
<keyword evidence="9" id="KW-1185">Reference proteome</keyword>
<dbReference type="GeneID" id="101252402"/>
<dbReference type="Gene3D" id="1.10.8.430">
    <property type="entry name" value="Helical domain of apoptotic protease-activating factors"/>
    <property type="match status" value="1"/>
</dbReference>
<evidence type="ECO:0000256" key="1">
    <source>
        <dbReference type="ARBA" id="ARBA00008894"/>
    </source>
</evidence>
<dbReference type="InterPro" id="IPR050905">
    <property type="entry name" value="Plant_NBS-LRR"/>
</dbReference>
<dbReference type="Proteomes" id="UP000004994">
    <property type="component" value="Chromosome 6"/>
</dbReference>
<evidence type="ECO:0000313" key="9">
    <source>
        <dbReference type="Proteomes" id="UP000004994"/>
    </source>
</evidence>
<evidence type="ECO:0000313" key="8">
    <source>
        <dbReference type="EnsemblPlants" id="Solyc06g048910.1.1"/>
    </source>
</evidence>
<dbReference type="SUPFAM" id="SSF52540">
    <property type="entry name" value="P-loop containing nucleoside triphosphate hydrolases"/>
    <property type="match status" value="1"/>
</dbReference>
<dbReference type="PaxDb" id="4081-Solyc06g048910.1.1"/>
<dbReference type="STRING" id="4081.K4C5D7"/>
<evidence type="ECO:0000256" key="3">
    <source>
        <dbReference type="ARBA" id="ARBA00022737"/>
    </source>
</evidence>
<dbReference type="GO" id="GO:0043531">
    <property type="term" value="F:ADP binding"/>
    <property type="evidence" value="ECO:0007669"/>
    <property type="project" value="InterPro"/>
</dbReference>
<organism evidence="8">
    <name type="scientific">Solanum lycopersicum</name>
    <name type="common">Tomato</name>
    <name type="synonym">Lycopersicon esculentum</name>
    <dbReference type="NCBI Taxonomy" id="4081"/>
    <lineage>
        <taxon>Eukaryota</taxon>
        <taxon>Viridiplantae</taxon>
        <taxon>Streptophyta</taxon>
        <taxon>Embryophyta</taxon>
        <taxon>Tracheophyta</taxon>
        <taxon>Spermatophyta</taxon>
        <taxon>Magnoliopsida</taxon>
        <taxon>eudicotyledons</taxon>
        <taxon>Gunneridae</taxon>
        <taxon>Pentapetalae</taxon>
        <taxon>asterids</taxon>
        <taxon>lamiids</taxon>
        <taxon>Solanales</taxon>
        <taxon>Solanaceae</taxon>
        <taxon>Solanoideae</taxon>
        <taxon>Solaneae</taxon>
        <taxon>Solanum</taxon>
        <taxon>Solanum subgen. Lycopersicon</taxon>
    </lineage>
</organism>
<dbReference type="PANTHER" id="PTHR33463:SF218">
    <property type="entry name" value="DISEASE RESISTANCE PROTEIN RPS2-LIKE"/>
    <property type="match status" value="1"/>
</dbReference>
<dbReference type="HOGENOM" id="CLU_000427_2_0_1"/>
<reference evidence="8" key="2">
    <citation type="submission" date="2015-06" db="UniProtKB">
        <authorList>
            <consortium name="EnsemblPlants"/>
        </authorList>
    </citation>
    <scope>IDENTIFICATION</scope>
    <source>
        <strain evidence="8">cv. Heinz 1706</strain>
    </source>
</reference>
<dbReference type="InterPro" id="IPR027417">
    <property type="entry name" value="P-loop_NTPase"/>
</dbReference>
<feature type="domain" description="Disease resistance R13L4/SHOC-2-like LRR" evidence="7">
    <location>
        <begin position="608"/>
        <end position="764"/>
    </location>
</feature>
<keyword evidence="5" id="KW-0547">Nucleotide-binding</keyword>
<dbReference type="AlphaFoldDB" id="K4C5D7"/>
<gene>
    <name evidence="8" type="primary">LOC101252402</name>
</gene>
<evidence type="ECO:0000256" key="4">
    <source>
        <dbReference type="ARBA" id="ARBA00022821"/>
    </source>
</evidence>
<evidence type="ECO:0000256" key="2">
    <source>
        <dbReference type="ARBA" id="ARBA00022614"/>
    </source>
</evidence>
<evidence type="ECO:0000259" key="6">
    <source>
        <dbReference type="Pfam" id="PF00931"/>
    </source>
</evidence>
<dbReference type="KEGG" id="sly:101252402"/>
<dbReference type="EnsemblPlants" id="Solyc06g048910.1.1">
    <property type="protein sequence ID" value="Solyc06g048910.1.1"/>
    <property type="gene ID" value="Solyc06g048910.1"/>
</dbReference>
<dbReference type="eggNOG" id="KOG4658">
    <property type="taxonomic scope" value="Eukaryota"/>
</dbReference>
<dbReference type="FunCoup" id="K4C5D7">
    <property type="interactions" value="15"/>
</dbReference>
<dbReference type="Gramene" id="Solyc06g048910.1.1">
    <property type="protein sequence ID" value="Solyc06g048910.1.1"/>
    <property type="gene ID" value="Solyc06g048910.1"/>
</dbReference>
<accession>K4C5D7</accession>
<feature type="domain" description="NB-ARC" evidence="6">
    <location>
        <begin position="209"/>
        <end position="367"/>
    </location>
</feature>
<dbReference type="Pfam" id="PF00931">
    <property type="entry name" value="NB-ARC"/>
    <property type="match status" value="1"/>
</dbReference>
<dbReference type="SUPFAM" id="SSF52058">
    <property type="entry name" value="L domain-like"/>
    <property type="match status" value="1"/>
</dbReference>
<dbReference type="Pfam" id="PF23598">
    <property type="entry name" value="LRR_14"/>
    <property type="match status" value="1"/>
</dbReference>
<dbReference type="OMA" id="EYCMEAS"/>
<dbReference type="GO" id="GO:0005524">
    <property type="term" value="F:ATP binding"/>
    <property type="evidence" value="ECO:0007669"/>
    <property type="project" value="UniProtKB-KW"/>
</dbReference>
<dbReference type="InterPro" id="IPR055414">
    <property type="entry name" value="LRR_R13L4/SHOC2-like"/>
</dbReference>
<reference evidence="8" key="1">
    <citation type="journal article" date="2012" name="Nature">
        <title>The tomato genome sequence provides insights into fleshy fruit evolution.</title>
        <authorList>
            <consortium name="Tomato Genome Consortium"/>
        </authorList>
    </citation>
    <scope>NUCLEOTIDE SEQUENCE [LARGE SCALE GENOMIC DNA]</scope>
    <source>
        <strain evidence="8">cv. Heinz 1706</strain>
    </source>
</reference>
<dbReference type="InterPro" id="IPR042197">
    <property type="entry name" value="Apaf_helical"/>
</dbReference>
<dbReference type="Gene3D" id="3.80.10.10">
    <property type="entry name" value="Ribonuclease Inhibitor"/>
    <property type="match status" value="2"/>
</dbReference>
<dbReference type="InterPro" id="IPR032675">
    <property type="entry name" value="LRR_dom_sf"/>
</dbReference>